<dbReference type="InterPro" id="IPR006750">
    <property type="entry name" value="YdcZ"/>
</dbReference>
<protein>
    <recommendedName>
        <fullName evidence="5">DMT family transporter</fullName>
    </recommendedName>
</protein>
<keyword evidence="2" id="KW-0732">Signal</keyword>
<evidence type="ECO:0000313" key="4">
    <source>
        <dbReference type="Proteomes" id="UP000000378"/>
    </source>
</evidence>
<keyword evidence="1" id="KW-1133">Transmembrane helix</keyword>
<gene>
    <name evidence="3" type="ordered locus">Slip_1216</name>
</gene>
<dbReference type="STRING" id="643648.Slip_1216"/>
<keyword evidence="1" id="KW-0812">Transmembrane</keyword>
<evidence type="ECO:0000313" key="3">
    <source>
        <dbReference type="EMBL" id="ADI01989.1"/>
    </source>
</evidence>
<keyword evidence="1" id="KW-0472">Membrane</keyword>
<evidence type="ECO:0000256" key="2">
    <source>
        <dbReference type="SAM" id="SignalP"/>
    </source>
</evidence>
<dbReference type="AlphaFoldDB" id="D7CMQ4"/>
<reference evidence="4" key="1">
    <citation type="journal article" date="2010" name="Stand. Genomic Sci.">
        <title>Complete genome sequence of Syntrophothermus lipocalidus type strain (TGB-C1T).</title>
        <authorList>
            <consortium name="US DOE Joint Genome Institute (JGI-PGF)"/>
            <person name="Djao O."/>
            <person name="Zhang X."/>
            <person name="Lucas S."/>
            <person name="Lapidus A."/>
            <person name="Glavina Del Rio T."/>
            <person name="Nolan M."/>
            <person name="Tice H."/>
            <person name="Cheng J."/>
            <person name="Han C."/>
            <person name="Tapia R."/>
            <person name="Goodwin L."/>
            <person name="Pitluck S."/>
            <person name="Liolios K."/>
            <person name="Ivanova N."/>
            <person name="Mavromatis K."/>
            <person name="Mikhailova N."/>
            <person name="Ovchinnikova G."/>
            <person name="Pati A."/>
            <person name="Brambilla E."/>
            <person name="Chen A."/>
            <person name="Palaniappan K."/>
            <person name="Land M."/>
            <person name="Hauser L."/>
            <person name="Chang Y."/>
            <person name="Jeffries C."/>
            <person name="Rohde M."/>
            <person name="Sikorski J."/>
            <person name="Spring S."/>
            <person name="Goker M."/>
            <person name="Detter J."/>
            <person name="Woyke T."/>
            <person name="Bristow J."/>
            <person name="Eisen J."/>
            <person name="Markowitz V."/>
            <person name="Hugenholtz P."/>
            <person name="Kyrpides N."/>
            <person name="Klenk H."/>
        </authorList>
    </citation>
    <scope>NUCLEOTIDE SEQUENCE [LARGE SCALE GENOMIC DNA]</scope>
    <source>
        <strain evidence="4">DSM 12680 / TGB-C1</strain>
    </source>
</reference>
<dbReference type="GO" id="GO:0005886">
    <property type="term" value="C:plasma membrane"/>
    <property type="evidence" value="ECO:0007669"/>
    <property type="project" value="TreeGrafter"/>
</dbReference>
<evidence type="ECO:0000256" key="1">
    <source>
        <dbReference type="SAM" id="Phobius"/>
    </source>
</evidence>
<dbReference type="Pfam" id="PF04657">
    <property type="entry name" value="DMT_YdcZ"/>
    <property type="match status" value="1"/>
</dbReference>
<dbReference type="Proteomes" id="UP000000378">
    <property type="component" value="Chromosome"/>
</dbReference>
<dbReference type="HOGENOM" id="CLU_068878_4_0_9"/>
<feature type="transmembrane region" description="Helical" evidence="1">
    <location>
        <begin position="93"/>
        <end position="113"/>
    </location>
</feature>
<organism evidence="3 4">
    <name type="scientific">Syntrophothermus lipocalidus (strain DSM 12680 / TGB-C1)</name>
    <dbReference type="NCBI Taxonomy" id="643648"/>
    <lineage>
        <taxon>Bacteria</taxon>
        <taxon>Bacillati</taxon>
        <taxon>Bacillota</taxon>
        <taxon>Clostridia</taxon>
        <taxon>Eubacteriales</taxon>
        <taxon>Syntrophomonadaceae</taxon>
        <taxon>Syntrophothermus</taxon>
    </lineage>
</organism>
<dbReference type="EMBL" id="CP002048">
    <property type="protein sequence ID" value="ADI01989.1"/>
    <property type="molecule type" value="Genomic_DNA"/>
</dbReference>
<reference evidence="3 4" key="2">
    <citation type="journal article" date="2010" name="Stand. Genomic Sci.">
        <title>Complete genome sequence of Syntrophothermus lipocalidus type strain (TGB-C1).</title>
        <authorList>
            <person name="Djao O.D."/>
            <person name="Zhang X."/>
            <person name="Lucas S."/>
            <person name="Lapidus A."/>
            <person name="Del Rio T.G."/>
            <person name="Nolan M."/>
            <person name="Tice H."/>
            <person name="Cheng J.F."/>
            <person name="Han C."/>
            <person name="Tapia R."/>
            <person name="Goodwin L."/>
            <person name="Pitluck S."/>
            <person name="Liolios K."/>
            <person name="Ivanova N."/>
            <person name="Mavromatis K."/>
            <person name="Mikhailova N."/>
            <person name="Ovchinnikova G."/>
            <person name="Pati A."/>
            <person name="Brambilla E."/>
            <person name="Chen A."/>
            <person name="Palaniappan K."/>
            <person name="Land M."/>
            <person name="Hauser L."/>
            <person name="Chang Y.J."/>
            <person name="Jeffries C.D."/>
            <person name="Rohde M."/>
            <person name="Sikorski J."/>
            <person name="Spring S."/>
            <person name="Goker M."/>
            <person name="Detter J.C."/>
            <person name="Woyke T."/>
            <person name="Bristow J."/>
            <person name="Eisen J.A."/>
            <person name="Markowitz V."/>
            <person name="Hugenholtz P."/>
            <person name="Kyrpides N.C."/>
            <person name="Klenk H.P."/>
        </authorList>
    </citation>
    <scope>NUCLEOTIDE SEQUENCE [LARGE SCALE GENOMIC DNA]</scope>
    <source>
        <strain evidence="4">DSM 12680 / TGB-C1</strain>
    </source>
</reference>
<keyword evidence="4" id="KW-1185">Reference proteome</keyword>
<feature type="chain" id="PRO_5039185075" description="DMT family transporter" evidence="2">
    <location>
        <begin position="19"/>
        <end position="147"/>
    </location>
</feature>
<dbReference type="eggNOG" id="COG3238">
    <property type="taxonomic scope" value="Bacteria"/>
</dbReference>
<dbReference type="PANTHER" id="PTHR34821">
    <property type="entry name" value="INNER MEMBRANE PROTEIN YDCZ"/>
    <property type="match status" value="1"/>
</dbReference>
<feature type="transmembrane region" description="Helical" evidence="1">
    <location>
        <begin position="70"/>
        <end position="87"/>
    </location>
</feature>
<name>D7CMQ4_SYNLT</name>
<sequence length="147" mass="15148">MIKWLYMAVALLAGAAMAVQGTMNAALGKVVGLWESTFIVHVIGTVAVLAVILLGGIGFGGLVKAGQAPWYVYMGGLLNVVIIYAVARSIPQVGVANATTAIVVAQTLTAVLIDHLGLMGVKKSPFAYTDIIGVALMAVAARVLINK</sequence>
<feature type="transmembrane region" description="Helical" evidence="1">
    <location>
        <begin position="38"/>
        <end position="63"/>
    </location>
</feature>
<dbReference type="PANTHER" id="PTHR34821:SF2">
    <property type="entry name" value="INNER MEMBRANE PROTEIN YDCZ"/>
    <property type="match status" value="1"/>
</dbReference>
<evidence type="ECO:0008006" key="5">
    <source>
        <dbReference type="Google" id="ProtNLM"/>
    </source>
</evidence>
<accession>D7CMQ4</accession>
<proteinExistence type="predicted"/>
<dbReference type="KEGG" id="slp:Slip_1216"/>
<feature type="transmembrane region" description="Helical" evidence="1">
    <location>
        <begin position="125"/>
        <end position="145"/>
    </location>
</feature>
<dbReference type="RefSeq" id="WP_013175391.1">
    <property type="nucleotide sequence ID" value="NC_014220.1"/>
</dbReference>
<feature type="signal peptide" evidence="2">
    <location>
        <begin position="1"/>
        <end position="18"/>
    </location>
</feature>